<reference evidence="1 2" key="1">
    <citation type="submission" date="2015-01" db="EMBL/GenBank/DDBJ databases">
        <title>Evolution of Trichinella species and genotypes.</title>
        <authorList>
            <person name="Korhonen P.K."/>
            <person name="Edoardo P."/>
            <person name="Giuseppe L.R."/>
            <person name="Gasser R.B."/>
        </authorList>
    </citation>
    <scope>NUCLEOTIDE SEQUENCE [LARGE SCALE GENOMIC DNA]</scope>
    <source>
        <strain evidence="1">ISS1029</strain>
    </source>
</reference>
<protein>
    <submittedName>
        <fullName evidence="1">Uncharacterized protein</fullName>
    </submittedName>
</protein>
<dbReference type="Proteomes" id="UP000055024">
    <property type="component" value="Unassembled WGS sequence"/>
</dbReference>
<proteinExistence type="predicted"/>
<sequence length="158" mass="18695">MNADYQLWEMADLLRYSTQLSICKSLLYYKNKTQVQMLLQSVTIASGLYYQVGRFHISLNCSHYNRIMIKRLRHYLDKSAFMKRASSLYCDISLDCVKLEEIANIHRKLFRSVKYSMKLRSLVQYFFVLGNPIFLHFRSILISLMKVVSPRLEMGIKC</sequence>
<name>A0A0V1GRU2_9BILA</name>
<comment type="caution">
    <text evidence="1">The sequence shown here is derived from an EMBL/GenBank/DDBJ whole genome shotgun (WGS) entry which is preliminary data.</text>
</comment>
<dbReference type="EMBL" id="JYDP01000380">
    <property type="protein sequence ID" value="KRZ00879.1"/>
    <property type="molecule type" value="Genomic_DNA"/>
</dbReference>
<evidence type="ECO:0000313" key="2">
    <source>
        <dbReference type="Proteomes" id="UP000055024"/>
    </source>
</evidence>
<keyword evidence="2" id="KW-1185">Reference proteome</keyword>
<dbReference type="AlphaFoldDB" id="A0A0V1GRU2"/>
<organism evidence="1 2">
    <name type="scientific">Trichinella zimbabwensis</name>
    <dbReference type="NCBI Taxonomy" id="268475"/>
    <lineage>
        <taxon>Eukaryota</taxon>
        <taxon>Metazoa</taxon>
        <taxon>Ecdysozoa</taxon>
        <taxon>Nematoda</taxon>
        <taxon>Enoplea</taxon>
        <taxon>Dorylaimia</taxon>
        <taxon>Trichinellida</taxon>
        <taxon>Trichinellidae</taxon>
        <taxon>Trichinella</taxon>
    </lineage>
</organism>
<evidence type="ECO:0000313" key="1">
    <source>
        <dbReference type="EMBL" id="KRZ00879.1"/>
    </source>
</evidence>
<gene>
    <name evidence="1" type="ORF">T11_4782</name>
</gene>
<accession>A0A0V1GRU2</accession>